<name>A0A0U5GNS5_ASPCI</name>
<dbReference type="InterPro" id="IPR045336">
    <property type="entry name" value="MmgE_PrpD_N"/>
</dbReference>
<keyword evidence="5" id="KW-1185">Reference proteome</keyword>
<dbReference type="AlphaFoldDB" id="A0A0U5GNS5"/>
<dbReference type="SUPFAM" id="SSF103378">
    <property type="entry name" value="2-methylcitrate dehydratase PrpD"/>
    <property type="match status" value="1"/>
</dbReference>
<reference evidence="5" key="1">
    <citation type="journal article" date="2016" name="Genome Announc.">
        <title>Draft genome sequences of fungus Aspergillus calidoustus.</title>
        <authorList>
            <person name="Horn F."/>
            <person name="Linde J."/>
            <person name="Mattern D.J."/>
            <person name="Walther G."/>
            <person name="Guthke R."/>
            <person name="Scherlach K."/>
            <person name="Martin K."/>
            <person name="Brakhage A.A."/>
            <person name="Petzke L."/>
            <person name="Valiante V."/>
        </authorList>
    </citation>
    <scope>NUCLEOTIDE SEQUENCE [LARGE SCALE GENOMIC DNA]</scope>
    <source>
        <strain evidence="5">SF006504</strain>
    </source>
</reference>
<evidence type="ECO:0008006" key="6">
    <source>
        <dbReference type="Google" id="ProtNLM"/>
    </source>
</evidence>
<evidence type="ECO:0000259" key="3">
    <source>
        <dbReference type="Pfam" id="PF19305"/>
    </source>
</evidence>
<dbReference type="GO" id="GO:0016829">
    <property type="term" value="F:lyase activity"/>
    <property type="evidence" value="ECO:0007669"/>
    <property type="project" value="InterPro"/>
</dbReference>
<dbReference type="Gene3D" id="1.10.4100.10">
    <property type="entry name" value="2-methylcitrate dehydratase PrpD"/>
    <property type="match status" value="1"/>
</dbReference>
<comment type="similarity">
    <text evidence="1">Belongs to the PrpD family.</text>
</comment>
<dbReference type="Proteomes" id="UP000054771">
    <property type="component" value="Unassembled WGS sequence"/>
</dbReference>
<dbReference type="Pfam" id="PF03972">
    <property type="entry name" value="MmgE_PrpD_N"/>
    <property type="match status" value="1"/>
</dbReference>
<feature type="domain" description="MmgE/PrpD N-terminal" evidence="2">
    <location>
        <begin position="18"/>
        <end position="262"/>
    </location>
</feature>
<dbReference type="PANTHER" id="PTHR16943:SF8">
    <property type="entry name" value="2-METHYLCITRATE DEHYDRATASE"/>
    <property type="match status" value="1"/>
</dbReference>
<dbReference type="InterPro" id="IPR042188">
    <property type="entry name" value="MmgE/PrpD_sf_2"/>
</dbReference>
<dbReference type="InterPro" id="IPR045337">
    <property type="entry name" value="MmgE_PrpD_C"/>
</dbReference>
<organism evidence="4 5">
    <name type="scientific">Aspergillus calidoustus</name>
    <dbReference type="NCBI Taxonomy" id="454130"/>
    <lineage>
        <taxon>Eukaryota</taxon>
        <taxon>Fungi</taxon>
        <taxon>Dikarya</taxon>
        <taxon>Ascomycota</taxon>
        <taxon>Pezizomycotina</taxon>
        <taxon>Eurotiomycetes</taxon>
        <taxon>Eurotiomycetidae</taxon>
        <taxon>Eurotiales</taxon>
        <taxon>Aspergillaceae</taxon>
        <taxon>Aspergillus</taxon>
        <taxon>Aspergillus subgen. Nidulantes</taxon>
    </lineage>
</organism>
<evidence type="ECO:0000256" key="1">
    <source>
        <dbReference type="ARBA" id="ARBA00006174"/>
    </source>
</evidence>
<dbReference type="PANTHER" id="PTHR16943">
    <property type="entry name" value="2-METHYLCITRATE DEHYDRATASE-RELATED"/>
    <property type="match status" value="1"/>
</dbReference>
<dbReference type="Gene3D" id="3.30.1330.120">
    <property type="entry name" value="2-methylcitrate dehydratase PrpD"/>
    <property type="match status" value="1"/>
</dbReference>
<proteinExistence type="inferred from homology"/>
<dbReference type="OrthoDB" id="10267976at2759"/>
<dbReference type="InterPro" id="IPR005656">
    <property type="entry name" value="MmgE_PrpD"/>
</dbReference>
<gene>
    <name evidence="4" type="ORF">ASPCAL03220</name>
</gene>
<evidence type="ECO:0000313" key="5">
    <source>
        <dbReference type="Proteomes" id="UP000054771"/>
    </source>
</evidence>
<dbReference type="STRING" id="454130.A0A0U5GNS5"/>
<dbReference type="InterPro" id="IPR042183">
    <property type="entry name" value="MmgE/PrpD_sf_1"/>
</dbReference>
<accession>A0A0U5GNS5</accession>
<sequence length="482" mass="51989">MGSATASTTGANHGVTNQLCSWVHGLTLADIPQDIQTRAKYLILDGLGCAIVGAHLPWTENATNTVLTMESPGHCPIWGYNKKVGPLPAALLNSTQIQSFELDDWHSLAPLHSNAIILPALLAAASQARAGGKSTTGASFLLSTIIGYETGPRVGLCLYGSDMLSRGWHSGVVFGHAAAATSVGKLLELSSDSLEDAVGIACTQACGLMSAQFSSDAKRMQHGFASRNGLFGALMAAGGYSGIKRVFEEPYGGFLTMFSQGSEQDPPYLEQELVKGLGEIWQLESIRVKPYASMAATHCSIDTVAALQKEYPDKLRDRATITKIVFEMSEPAYKHGGWKPQRPLTATGAQMSCAYVAAVQMVDGQVLPQQFRADQLDRDVIWELVEKTECVQNDMFTEIFSQRATIVFRDGSEISKTLKAPKGVDPTLSNEEIVDKYRSLTKGLISDGRQKAIEDAVLGLEKLQDISQLEALLVDLTLSPFR</sequence>
<evidence type="ECO:0000259" key="2">
    <source>
        <dbReference type="Pfam" id="PF03972"/>
    </source>
</evidence>
<dbReference type="Pfam" id="PF19305">
    <property type="entry name" value="MmgE_PrpD_C"/>
    <property type="match status" value="1"/>
</dbReference>
<dbReference type="EMBL" id="CDMC01000002">
    <property type="protein sequence ID" value="CEN60787.1"/>
    <property type="molecule type" value="Genomic_DNA"/>
</dbReference>
<protein>
    <recommendedName>
        <fullName evidence="6">Immune-responsive protein</fullName>
    </recommendedName>
</protein>
<evidence type="ECO:0000313" key="4">
    <source>
        <dbReference type="EMBL" id="CEN60787.1"/>
    </source>
</evidence>
<dbReference type="OMA" id="VWGGFFR"/>
<dbReference type="InterPro" id="IPR036148">
    <property type="entry name" value="MmgE/PrpD_sf"/>
</dbReference>
<feature type="domain" description="MmgE/PrpD C-terminal" evidence="3">
    <location>
        <begin position="291"/>
        <end position="460"/>
    </location>
</feature>